<feature type="compositionally biased region" description="Polar residues" evidence="1">
    <location>
        <begin position="44"/>
        <end position="57"/>
    </location>
</feature>
<reference evidence="3 4" key="1">
    <citation type="submission" date="2023-07" db="EMBL/GenBank/DDBJ databases">
        <title>Genomic Encyclopedia of Type Strains, Phase IV (KMG-IV): sequencing the most valuable type-strain genomes for metagenomic binning, comparative biology and taxonomic classification.</title>
        <authorList>
            <person name="Goeker M."/>
        </authorList>
    </citation>
    <scope>NUCLEOTIDE SEQUENCE [LARGE SCALE GENOMIC DNA]</scope>
    <source>
        <strain evidence="3 4">DSM 29005</strain>
    </source>
</reference>
<accession>A0ABT9ZKB2</accession>
<dbReference type="EMBL" id="JAUSUD010000020">
    <property type="protein sequence ID" value="MDQ0232324.1"/>
    <property type="molecule type" value="Genomic_DNA"/>
</dbReference>
<feature type="transmembrane region" description="Helical" evidence="2">
    <location>
        <begin position="6"/>
        <end position="24"/>
    </location>
</feature>
<gene>
    <name evidence="3" type="ORF">J2S19_003634</name>
</gene>
<sequence>MKKLGLMVFIFTVIMIIGFLDSPIHFEKESALASFPNLSEEEVSTNATNEQPSEENNQVYSLETKLVDIMEDDGYKVEVYREYEVYKDENGKLIETIPTENYQYLRYKQ</sequence>
<evidence type="ECO:0000313" key="4">
    <source>
        <dbReference type="Proteomes" id="UP001234495"/>
    </source>
</evidence>
<comment type="caution">
    <text evidence="3">The sequence shown here is derived from an EMBL/GenBank/DDBJ whole genome shotgun (WGS) entry which is preliminary data.</text>
</comment>
<evidence type="ECO:0000256" key="2">
    <source>
        <dbReference type="SAM" id="Phobius"/>
    </source>
</evidence>
<evidence type="ECO:0000313" key="3">
    <source>
        <dbReference type="EMBL" id="MDQ0232324.1"/>
    </source>
</evidence>
<keyword evidence="2" id="KW-0812">Transmembrane</keyword>
<keyword evidence="2" id="KW-1133">Transmembrane helix</keyword>
<protein>
    <submittedName>
        <fullName evidence="3">Uncharacterized protein</fullName>
    </submittedName>
</protein>
<dbReference type="RefSeq" id="WP_307344329.1">
    <property type="nucleotide sequence ID" value="NZ_JAUSUD010000020.1"/>
</dbReference>
<keyword evidence="4" id="KW-1185">Reference proteome</keyword>
<organism evidence="3 4">
    <name type="scientific">Metabacillus malikii</name>
    <dbReference type="NCBI Taxonomy" id="1504265"/>
    <lineage>
        <taxon>Bacteria</taxon>
        <taxon>Bacillati</taxon>
        <taxon>Bacillota</taxon>
        <taxon>Bacilli</taxon>
        <taxon>Bacillales</taxon>
        <taxon>Bacillaceae</taxon>
        <taxon>Metabacillus</taxon>
    </lineage>
</organism>
<keyword evidence="2" id="KW-0472">Membrane</keyword>
<name>A0ABT9ZKB2_9BACI</name>
<feature type="region of interest" description="Disordered" evidence="1">
    <location>
        <begin position="37"/>
        <end position="57"/>
    </location>
</feature>
<evidence type="ECO:0000256" key="1">
    <source>
        <dbReference type="SAM" id="MobiDB-lite"/>
    </source>
</evidence>
<dbReference type="Proteomes" id="UP001234495">
    <property type="component" value="Unassembled WGS sequence"/>
</dbReference>
<proteinExistence type="predicted"/>